<dbReference type="RefSeq" id="WP_069910589.1">
    <property type="nucleotide sequence ID" value="NZ_LAJE02000223.1"/>
</dbReference>
<dbReference type="AlphaFoldDB" id="A0A1E5XNK1"/>
<keyword evidence="2" id="KW-0238">DNA-binding</keyword>
<protein>
    <submittedName>
        <fullName evidence="5">LacI family transcriptional regulator</fullName>
    </submittedName>
</protein>
<dbReference type="OrthoDB" id="5171752at2"/>
<evidence type="ECO:0000256" key="2">
    <source>
        <dbReference type="ARBA" id="ARBA00023125"/>
    </source>
</evidence>
<evidence type="ECO:0000256" key="1">
    <source>
        <dbReference type="ARBA" id="ARBA00023015"/>
    </source>
</evidence>
<evidence type="ECO:0000259" key="4">
    <source>
        <dbReference type="PROSITE" id="PS50932"/>
    </source>
</evidence>
<comment type="caution">
    <text evidence="5">The sequence shown here is derived from an EMBL/GenBank/DDBJ whole genome shotgun (WGS) entry which is preliminary data.</text>
</comment>
<keyword evidence="6" id="KW-1185">Reference proteome</keyword>
<proteinExistence type="predicted"/>
<sequence>MARDLVRLSDVAKAAGVSQGTASNVFSRPDLVRPEVRERVHQTARDLGYAGPDPRGRLLRAGKSNAIGVATAEPLSYFFEDPFARVLMQGISEACDARGAGLALVSARNSERLSWNIQSALVDGFVLLCIENGEKLVELTRERQLPFVALALGKPDDTISAIGVDDYAGAQMAARHLAQLGHRRFGILGLELDDAHEGPVGSAEIAAATFSTARDRAYGYFEELALYGIDRETIPIYETRSTAESVRRGLDYILTTGERPTAILAMSDRVAMFALEILAERGLSVPDDISIVGFDGVPEAATVSPPLTTVVQPIAEIGRRAVKTILEHEGGVHRESLPLELLVRNSTAAPRARS</sequence>
<evidence type="ECO:0000256" key="3">
    <source>
        <dbReference type="ARBA" id="ARBA00023163"/>
    </source>
</evidence>
<keyword evidence="3" id="KW-0804">Transcription</keyword>
<dbReference type="PANTHER" id="PTHR30146:SF138">
    <property type="entry name" value="TRANSCRIPTIONAL REGULATORY PROTEIN"/>
    <property type="match status" value="1"/>
</dbReference>
<dbReference type="GO" id="GO:0003700">
    <property type="term" value="F:DNA-binding transcription factor activity"/>
    <property type="evidence" value="ECO:0007669"/>
    <property type="project" value="TreeGrafter"/>
</dbReference>
<evidence type="ECO:0000313" key="5">
    <source>
        <dbReference type="EMBL" id="OEO30190.1"/>
    </source>
</evidence>
<dbReference type="CDD" id="cd06279">
    <property type="entry name" value="PBP1_LacI-like"/>
    <property type="match status" value="1"/>
</dbReference>
<dbReference type="Gene3D" id="3.40.50.2300">
    <property type="match status" value="2"/>
</dbReference>
<gene>
    <name evidence="5" type="ORF">VW23_000170</name>
</gene>
<dbReference type="Pfam" id="PF13377">
    <property type="entry name" value="Peripla_BP_3"/>
    <property type="match status" value="1"/>
</dbReference>
<organism evidence="5 6">
    <name type="scientific">Devosia insulae DS-56</name>
    <dbReference type="NCBI Taxonomy" id="1116389"/>
    <lineage>
        <taxon>Bacteria</taxon>
        <taxon>Pseudomonadati</taxon>
        <taxon>Pseudomonadota</taxon>
        <taxon>Alphaproteobacteria</taxon>
        <taxon>Hyphomicrobiales</taxon>
        <taxon>Devosiaceae</taxon>
        <taxon>Devosia</taxon>
    </lineage>
</organism>
<dbReference type="Gene3D" id="1.10.260.40">
    <property type="entry name" value="lambda repressor-like DNA-binding domains"/>
    <property type="match status" value="1"/>
</dbReference>
<dbReference type="SUPFAM" id="SSF53822">
    <property type="entry name" value="Periplasmic binding protein-like I"/>
    <property type="match status" value="1"/>
</dbReference>
<dbReference type="InterPro" id="IPR046335">
    <property type="entry name" value="LacI/GalR-like_sensor"/>
</dbReference>
<dbReference type="InterPro" id="IPR010982">
    <property type="entry name" value="Lambda_DNA-bd_dom_sf"/>
</dbReference>
<dbReference type="SUPFAM" id="SSF47413">
    <property type="entry name" value="lambda repressor-like DNA-binding domains"/>
    <property type="match status" value="1"/>
</dbReference>
<dbReference type="SMART" id="SM00354">
    <property type="entry name" value="HTH_LACI"/>
    <property type="match status" value="1"/>
</dbReference>
<dbReference type="Pfam" id="PF00356">
    <property type="entry name" value="LacI"/>
    <property type="match status" value="1"/>
</dbReference>
<accession>A0A1E5XNK1</accession>
<dbReference type="InterPro" id="IPR000843">
    <property type="entry name" value="HTH_LacI"/>
</dbReference>
<evidence type="ECO:0000313" key="6">
    <source>
        <dbReference type="Proteomes" id="UP000095463"/>
    </source>
</evidence>
<dbReference type="Proteomes" id="UP000095463">
    <property type="component" value="Unassembled WGS sequence"/>
</dbReference>
<feature type="domain" description="HTH lacI-type" evidence="4">
    <location>
        <begin position="6"/>
        <end position="61"/>
    </location>
</feature>
<reference evidence="5 6" key="1">
    <citation type="journal article" date="2015" name="Genome Announc.">
        <title>Genome Assemblies of Three Soil-Associated Devosia species: D. insulae, D. limi, and D. soli.</title>
        <authorList>
            <person name="Hassan Y.I."/>
            <person name="Lepp D."/>
            <person name="Zhou T."/>
        </authorList>
    </citation>
    <scope>NUCLEOTIDE SEQUENCE [LARGE SCALE GENOMIC DNA]</scope>
    <source>
        <strain evidence="5 6">DS-56</strain>
    </source>
</reference>
<dbReference type="GO" id="GO:0000976">
    <property type="term" value="F:transcription cis-regulatory region binding"/>
    <property type="evidence" value="ECO:0007669"/>
    <property type="project" value="TreeGrafter"/>
</dbReference>
<dbReference type="InterPro" id="IPR028082">
    <property type="entry name" value="Peripla_BP_I"/>
</dbReference>
<name>A0A1E5XNK1_9HYPH</name>
<dbReference type="PROSITE" id="PS50932">
    <property type="entry name" value="HTH_LACI_2"/>
    <property type="match status" value="1"/>
</dbReference>
<keyword evidence="1" id="KW-0805">Transcription regulation</keyword>
<dbReference type="CDD" id="cd01392">
    <property type="entry name" value="HTH_LacI"/>
    <property type="match status" value="1"/>
</dbReference>
<dbReference type="EMBL" id="LAJE02000223">
    <property type="protein sequence ID" value="OEO30190.1"/>
    <property type="molecule type" value="Genomic_DNA"/>
</dbReference>
<dbReference type="PANTHER" id="PTHR30146">
    <property type="entry name" value="LACI-RELATED TRANSCRIPTIONAL REPRESSOR"/>
    <property type="match status" value="1"/>
</dbReference>